<keyword evidence="3" id="KW-0255">Endonuclease</keyword>
<dbReference type="InterPro" id="IPR001568">
    <property type="entry name" value="RNase_T2-like"/>
</dbReference>
<protein>
    <recommendedName>
        <fullName evidence="2">ribonuclease T2</fullName>
        <ecNumber evidence="2">4.6.1.19</ecNumber>
    </recommendedName>
</protein>
<dbReference type="GO" id="GO:0006401">
    <property type="term" value="P:RNA catabolic process"/>
    <property type="evidence" value="ECO:0007669"/>
    <property type="project" value="TreeGrafter"/>
</dbReference>
<reference evidence="6 7" key="1">
    <citation type="submission" date="2013-03" db="EMBL/GenBank/DDBJ databases">
        <title>The Genome Sequence of Phialophora europaea CBS 101466.</title>
        <authorList>
            <consortium name="The Broad Institute Genomics Platform"/>
            <person name="Cuomo C."/>
            <person name="de Hoog S."/>
            <person name="Gorbushina A."/>
            <person name="Walker B."/>
            <person name="Young S.K."/>
            <person name="Zeng Q."/>
            <person name="Gargeya S."/>
            <person name="Fitzgerald M."/>
            <person name="Haas B."/>
            <person name="Abouelleil A."/>
            <person name="Allen A.W."/>
            <person name="Alvarado L."/>
            <person name="Arachchi H.M."/>
            <person name="Berlin A.M."/>
            <person name="Chapman S.B."/>
            <person name="Gainer-Dewar J."/>
            <person name="Goldberg J."/>
            <person name="Griggs A."/>
            <person name="Gujja S."/>
            <person name="Hansen M."/>
            <person name="Howarth C."/>
            <person name="Imamovic A."/>
            <person name="Ireland A."/>
            <person name="Larimer J."/>
            <person name="McCowan C."/>
            <person name="Murphy C."/>
            <person name="Pearson M."/>
            <person name="Poon T.W."/>
            <person name="Priest M."/>
            <person name="Roberts A."/>
            <person name="Saif S."/>
            <person name="Shea T."/>
            <person name="Sisk P."/>
            <person name="Sykes S."/>
            <person name="Wortman J."/>
            <person name="Nusbaum C."/>
            <person name="Birren B."/>
        </authorList>
    </citation>
    <scope>NUCLEOTIDE SEQUENCE [LARGE SCALE GENOMIC DNA]</scope>
    <source>
        <strain evidence="6 7">CBS 101466</strain>
    </source>
</reference>
<dbReference type="PANTHER" id="PTHR11240:SF17">
    <property type="entry name" value="RIBONUCLEASE T2"/>
    <property type="match status" value="1"/>
</dbReference>
<keyword evidence="3" id="KW-0540">Nuclease</keyword>
<evidence type="ECO:0000256" key="3">
    <source>
        <dbReference type="ARBA" id="ARBA00022759"/>
    </source>
</evidence>
<dbReference type="STRING" id="1220924.W2RMX1"/>
<dbReference type="GO" id="GO:0005576">
    <property type="term" value="C:extracellular region"/>
    <property type="evidence" value="ECO:0007669"/>
    <property type="project" value="TreeGrafter"/>
</dbReference>
<dbReference type="AlphaFoldDB" id="W2RMX1"/>
<dbReference type="GeneID" id="19974637"/>
<evidence type="ECO:0000313" key="7">
    <source>
        <dbReference type="Proteomes" id="UP000030752"/>
    </source>
</evidence>
<accession>W2RMX1</accession>
<proteinExistence type="inferred from homology"/>
<dbReference type="InParanoid" id="W2RMX1"/>
<keyword evidence="3" id="KW-0378">Hydrolase</keyword>
<dbReference type="InterPro" id="IPR033130">
    <property type="entry name" value="RNase_T2_His_AS_2"/>
</dbReference>
<comment type="similarity">
    <text evidence="1 4">Belongs to the RNase T2 family.</text>
</comment>
<dbReference type="EC" id="4.6.1.19" evidence="2"/>
<gene>
    <name evidence="6" type="ORF">HMPREF1541_07298</name>
</gene>
<dbReference type="GO" id="GO:0033897">
    <property type="term" value="F:ribonuclease T2 activity"/>
    <property type="evidence" value="ECO:0007669"/>
    <property type="project" value="UniProtKB-EC"/>
</dbReference>
<dbReference type="SUPFAM" id="SSF55895">
    <property type="entry name" value="Ribonuclease Rh-like"/>
    <property type="match status" value="1"/>
</dbReference>
<organism evidence="6 7">
    <name type="scientific">Cyphellophora europaea (strain CBS 101466)</name>
    <name type="common">Phialophora europaea</name>
    <dbReference type="NCBI Taxonomy" id="1220924"/>
    <lineage>
        <taxon>Eukaryota</taxon>
        <taxon>Fungi</taxon>
        <taxon>Dikarya</taxon>
        <taxon>Ascomycota</taxon>
        <taxon>Pezizomycotina</taxon>
        <taxon>Eurotiomycetes</taxon>
        <taxon>Chaetothyriomycetidae</taxon>
        <taxon>Chaetothyriales</taxon>
        <taxon>Cyphellophoraceae</taxon>
        <taxon>Cyphellophora</taxon>
    </lineage>
</organism>
<dbReference type="PANTHER" id="PTHR11240">
    <property type="entry name" value="RIBONUCLEASE T2"/>
    <property type="match status" value="1"/>
</dbReference>
<dbReference type="PROSITE" id="PS00530">
    <property type="entry name" value="RNASE_T2_1"/>
    <property type="match status" value="1"/>
</dbReference>
<sequence length="325" mass="36120">MMISPQLFAAAGLLAIASAQLYPGTSNLNHTCAIQKPVLSCSAGAADPSAVDTCCVETFGGLFLSTQFWTISTYRESQGQLLPPSSWSVHGLWPDFCNGSYTQYCDLFRQYDPEPSPNTTTGTPSGTPVPPWNGTTIDVWIRDFGRLDLLAWMEEYWIAQGQPSAELWAHEFSKHATCFSTFDVPCYGPNYVEHQEIIEFFDTVIKYFLREPTYEWLEKAGITPSNETAYSLADLQDALSQEYGAVPYLGCSGKRYNETEEGHGSNDTGRTSLSEVWYFSWANGRPQDQTGDTIVKVNSTTKSSCATTEGAVWYYERAEGSERSE</sequence>
<evidence type="ECO:0000256" key="1">
    <source>
        <dbReference type="ARBA" id="ARBA00007469"/>
    </source>
</evidence>
<dbReference type="PROSITE" id="PS00531">
    <property type="entry name" value="RNASE_T2_2"/>
    <property type="match status" value="1"/>
</dbReference>
<dbReference type="eggNOG" id="KOG1642">
    <property type="taxonomic scope" value="Eukaryota"/>
</dbReference>
<evidence type="ECO:0000313" key="6">
    <source>
        <dbReference type="EMBL" id="ETN37675.1"/>
    </source>
</evidence>
<dbReference type="OrthoDB" id="435754at2759"/>
<dbReference type="InterPro" id="IPR036430">
    <property type="entry name" value="RNase_T2-like_sf"/>
</dbReference>
<dbReference type="Pfam" id="PF00445">
    <property type="entry name" value="Ribonuclease_T2"/>
    <property type="match status" value="1"/>
</dbReference>
<evidence type="ECO:0000256" key="4">
    <source>
        <dbReference type="RuleBase" id="RU004328"/>
    </source>
</evidence>
<dbReference type="InterPro" id="IPR018188">
    <property type="entry name" value="RNase_T2_His_AS_1"/>
</dbReference>
<feature type="chain" id="PRO_5004823841" description="ribonuclease T2" evidence="5">
    <location>
        <begin position="20"/>
        <end position="325"/>
    </location>
</feature>
<evidence type="ECO:0000256" key="5">
    <source>
        <dbReference type="SAM" id="SignalP"/>
    </source>
</evidence>
<dbReference type="VEuPathDB" id="FungiDB:HMPREF1541_07298"/>
<feature type="signal peptide" evidence="5">
    <location>
        <begin position="1"/>
        <end position="19"/>
    </location>
</feature>
<keyword evidence="5" id="KW-0732">Signal</keyword>
<name>W2RMX1_CYPE1</name>
<dbReference type="RefSeq" id="XP_008719844.1">
    <property type="nucleotide sequence ID" value="XM_008721622.1"/>
</dbReference>
<dbReference type="Gene3D" id="3.90.730.10">
    <property type="entry name" value="Ribonuclease T2-like"/>
    <property type="match status" value="1"/>
</dbReference>
<evidence type="ECO:0000256" key="2">
    <source>
        <dbReference type="ARBA" id="ARBA00012571"/>
    </source>
</evidence>
<dbReference type="EMBL" id="KB822723">
    <property type="protein sequence ID" value="ETN37675.1"/>
    <property type="molecule type" value="Genomic_DNA"/>
</dbReference>
<dbReference type="Proteomes" id="UP000030752">
    <property type="component" value="Unassembled WGS sequence"/>
</dbReference>
<keyword evidence="7" id="KW-1185">Reference proteome</keyword>
<dbReference type="HOGENOM" id="CLU_037966_2_0_1"/>
<dbReference type="GO" id="GO:0003723">
    <property type="term" value="F:RNA binding"/>
    <property type="evidence" value="ECO:0007669"/>
    <property type="project" value="InterPro"/>
</dbReference>